<sequence length="285" mass="31852">MSKSNYSTVIITDKNSHETKVYSIKQKHIENIILYKRILLFSTICVVILLAGLSSYIGYVYYQKRDLRNKILNLQSKLDDKQLDYLINNLSEAGETLELIEKYLKEREVKTLSSSRDLDSNNDVGGEYYAVDDMNVDVVNSEKERIENLLKNIQSIPMGLPHIGRLSSDFGVRGNPMSGRGSEFHPGLDLAGKIGDPIKVTANGVITYASVRGGYGNCIIVKHSHGYETLYGHLSEINVKVGQKVKSGDIIGKLGNTGRSTGPHVHYEIIHNNIKVNPKNFLQIK</sequence>
<dbReference type="PANTHER" id="PTHR21666:SF270">
    <property type="entry name" value="MUREIN HYDROLASE ACTIVATOR ENVC"/>
    <property type="match status" value="1"/>
</dbReference>
<dbReference type="PANTHER" id="PTHR21666">
    <property type="entry name" value="PEPTIDASE-RELATED"/>
    <property type="match status" value="1"/>
</dbReference>
<protein>
    <submittedName>
        <fullName evidence="3">M23 family metallopeptidase</fullName>
    </submittedName>
</protein>
<dbReference type="OrthoDB" id="1522859at2"/>
<evidence type="ECO:0000313" key="3">
    <source>
        <dbReference type="EMBL" id="TWP28310.1"/>
    </source>
</evidence>
<dbReference type="Proteomes" id="UP000319499">
    <property type="component" value="Unassembled WGS sequence"/>
</dbReference>
<keyword evidence="1" id="KW-0472">Membrane</keyword>
<dbReference type="EMBL" id="SELH01000020">
    <property type="protein sequence ID" value="TWP28310.1"/>
    <property type="molecule type" value="Genomic_DNA"/>
</dbReference>
<dbReference type="GO" id="GO:0004222">
    <property type="term" value="F:metalloendopeptidase activity"/>
    <property type="evidence" value="ECO:0007669"/>
    <property type="project" value="TreeGrafter"/>
</dbReference>
<evidence type="ECO:0000313" key="4">
    <source>
        <dbReference type="Proteomes" id="UP000319499"/>
    </source>
</evidence>
<dbReference type="InterPro" id="IPR016047">
    <property type="entry name" value="M23ase_b-sheet_dom"/>
</dbReference>
<evidence type="ECO:0000256" key="1">
    <source>
        <dbReference type="SAM" id="Phobius"/>
    </source>
</evidence>
<dbReference type="FunFam" id="2.70.70.10:FF:000006">
    <property type="entry name" value="M23 family peptidase"/>
    <property type="match status" value="1"/>
</dbReference>
<dbReference type="Pfam" id="PF01551">
    <property type="entry name" value="Peptidase_M23"/>
    <property type="match status" value="1"/>
</dbReference>
<name>A0A563DDP7_9FLAO</name>
<feature type="domain" description="M23ase beta-sheet core" evidence="2">
    <location>
        <begin position="184"/>
        <end position="278"/>
    </location>
</feature>
<keyword evidence="4" id="KW-1185">Reference proteome</keyword>
<keyword evidence="1" id="KW-1133">Transmembrane helix</keyword>
<evidence type="ECO:0000259" key="2">
    <source>
        <dbReference type="Pfam" id="PF01551"/>
    </source>
</evidence>
<proteinExistence type="predicted"/>
<dbReference type="RefSeq" id="WP_146261703.1">
    <property type="nucleotide sequence ID" value="NZ_SELG01000030.1"/>
</dbReference>
<gene>
    <name evidence="3" type="ORF">ETU09_06110</name>
</gene>
<organism evidence="3 4">
    <name type="scientific">Apibacter muscae</name>
    <dbReference type="NCBI Taxonomy" id="2509004"/>
    <lineage>
        <taxon>Bacteria</taxon>
        <taxon>Pseudomonadati</taxon>
        <taxon>Bacteroidota</taxon>
        <taxon>Flavobacteriia</taxon>
        <taxon>Flavobacteriales</taxon>
        <taxon>Weeksellaceae</taxon>
        <taxon>Apibacter</taxon>
    </lineage>
</organism>
<dbReference type="InterPro" id="IPR011055">
    <property type="entry name" value="Dup_hybrid_motif"/>
</dbReference>
<dbReference type="InterPro" id="IPR050570">
    <property type="entry name" value="Cell_wall_metabolism_enzyme"/>
</dbReference>
<accession>A0A563DDP7</accession>
<dbReference type="SUPFAM" id="SSF51261">
    <property type="entry name" value="Duplicated hybrid motif"/>
    <property type="match status" value="1"/>
</dbReference>
<reference evidence="3 4" key="1">
    <citation type="submission" date="2019-02" db="EMBL/GenBank/DDBJ databases">
        <title>Apibacter muscae sp. nov.: a novel member of the house fly microbiota.</title>
        <authorList>
            <person name="Park R."/>
        </authorList>
    </citation>
    <scope>NUCLEOTIDE SEQUENCE [LARGE SCALE GENOMIC DNA]</scope>
    <source>
        <strain evidence="3 4">AL1</strain>
    </source>
</reference>
<keyword evidence="1" id="KW-0812">Transmembrane</keyword>
<dbReference type="Gene3D" id="2.70.70.10">
    <property type="entry name" value="Glucose Permease (Domain IIA)"/>
    <property type="match status" value="1"/>
</dbReference>
<feature type="transmembrane region" description="Helical" evidence="1">
    <location>
        <begin position="38"/>
        <end position="62"/>
    </location>
</feature>
<dbReference type="AlphaFoldDB" id="A0A563DDP7"/>
<comment type="caution">
    <text evidence="3">The sequence shown here is derived from an EMBL/GenBank/DDBJ whole genome shotgun (WGS) entry which is preliminary data.</text>
</comment>
<dbReference type="CDD" id="cd12797">
    <property type="entry name" value="M23_peptidase"/>
    <property type="match status" value="1"/>
</dbReference>